<evidence type="ECO:0000313" key="2">
    <source>
        <dbReference type="EMBL" id="OQW54510.1"/>
    </source>
</evidence>
<reference evidence="2 3" key="1">
    <citation type="journal article" date="2017" name="Water Res.">
        <title>Comammox in drinking water systems.</title>
        <authorList>
            <person name="Wang Y."/>
            <person name="Ma L."/>
            <person name="Mao Y."/>
            <person name="Jiang X."/>
            <person name="Xia Y."/>
            <person name="Yu K."/>
            <person name="Li B."/>
            <person name="Zhang T."/>
        </authorList>
    </citation>
    <scope>NUCLEOTIDE SEQUENCE [LARGE SCALE GENOMIC DNA]</scope>
    <source>
        <strain evidence="2">SG_bin8</strain>
    </source>
</reference>
<keyword evidence="1" id="KW-0472">Membrane</keyword>
<keyword evidence="1" id="KW-0812">Transmembrane</keyword>
<gene>
    <name evidence="2" type="ORF">A4S15_04725</name>
</gene>
<sequence>MSTIDDRSGLARLIGRSLLTLAIVAAAAVLFALAALMLTDGIIGEFRIVVPVLAVFLLVTAIDWLHGYVATWLSGPDHSA</sequence>
<dbReference type="Proteomes" id="UP000192872">
    <property type="component" value="Unassembled WGS sequence"/>
</dbReference>
<dbReference type="STRING" id="1827387.A4S15_04725"/>
<evidence type="ECO:0000313" key="3">
    <source>
        <dbReference type="Proteomes" id="UP000192872"/>
    </source>
</evidence>
<dbReference type="RefSeq" id="WP_376802637.1">
    <property type="nucleotide sequence ID" value="NZ_DBNB01000030.1"/>
</dbReference>
<organism evidence="2 3">
    <name type="scientific">Candidatus Raskinella chloraquaticus</name>
    <dbReference type="NCBI Taxonomy" id="1951219"/>
    <lineage>
        <taxon>Bacteria</taxon>
        <taxon>Pseudomonadati</taxon>
        <taxon>Pseudomonadota</taxon>
        <taxon>Alphaproteobacteria</taxon>
        <taxon>Hyphomicrobiales</taxon>
        <taxon>Phreatobacteraceae</taxon>
        <taxon>Candidatus Raskinella</taxon>
    </lineage>
</organism>
<feature type="transmembrane region" description="Helical" evidence="1">
    <location>
        <begin position="13"/>
        <end position="36"/>
    </location>
</feature>
<accession>A0A1W9I4K6</accession>
<dbReference type="EMBL" id="LWDL01000003">
    <property type="protein sequence ID" value="OQW54510.1"/>
    <property type="molecule type" value="Genomic_DNA"/>
</dbReference>
<comment type="caution">
    <text evidence="2">The sequence shown here is derived from an EMBL/GenBank/DDBJ whole genome shotgun (WGS) entry which is preliminary data.</text>
</comment>
<keyword evidence="1" id="KW-1133">Transmembrane helix</keyword>
<feature type="transmembrane region" description="Helical" evidence="1">
    <location>
        <begin position="48"/>
        <end position="69"/>
    </location>
</feature>
<evidence type="ECO:0000256" key="1">
    <source>
        <dbReference type="SAM" id="Phobius"/>
    </source>
</evidence>
<name>A0A1W9I4K6_9HYPH</name>
<proteinExistence type="predicted"/>
<protein>
    <submittedName>
        <fullName evidence="2">Uncharacterized protein</fullName>
    </submittedName>
</protein>
<dbReference type="AlphaFoldDB" id="A0A1W9I4K6"/>